<dbReference type="InterPro" id="IPR036397">
    <property type="entry name" value="RNaseH_sf"/>
</dbReference>
<organism evidence="2 3">
    <name type="scientific">Candidatus Vogelbacteria bacterium RIFOXYD2_FULL_44_9</name>
    <dbReference type="NCBI Taxonomy" id="1802441"/>
    <lineage>
        <taxon>Bacteria</taxon>
        <taxon>Candidatus Vogeliibacteriota</taxon>
    </lineage>
</organism>
<accession>A0A1G2QML0</accession>
<protein>
    <recommendedName>
        <fullName evidence="1">Integrase catalytic domain-containing protein</fullName>
    </recommendedName>
</protein>
<gene>
    <name evidence="2" type="ORF">A2556_01080</name>
</gene>
<dbReference type="GO" id="GO:0015074">
    <property type="term" value="P:DNA integration"/>
    <property type="evidence" value="ECO:0007669"/>
    <property type="project" value="InterPro"/>
</dbReference>
<comment type="caution">
    <text evidence="2">The sequence shown here is derived from an EMBL/GenBank/DDBJ whole genome shotgun (WGS) entry which is preliminary data.</text>
</comment>
<dbReference type="Gene3D" id="3.30.420.10">
    <property type="entry name" value="Ribonuclease H-like superfamily/Ribonuclease H"/>
    <property type="match status" value="1"/>
</dbReference>
<dbReference type="Proteomes" id="UP000177140">
    <property type="component" value="Unassembled WGS sequence"/>
</dbReference>
<dbReference type="Pfam" id="PF00665">
    <property type="entry name" value="rve"/>
    <property type="match status" value="1"/>
</dbReference>
<reference evidence="2 3" key="1">
    <citation type="journal article" date="2016" name="Nat. Commun.">
        <title>Thousands of microbial genomes shed light on interconnected biogeochemical processes in an aquifer system.</title>
        <authorList>
            <person name="Anantharaman K."/>
            <person name="Brown C.T."/>
            <person name="Hug L.A."/>
            <person name="Sharon I."/>
            <person name="Castelle C.J."/>
            <person name="Probst A.J."/>
            <person name="Thomas B.C."/>
            <person name="Singh A."/>
            <person name="Wilkins M.J."/>
            <person name="Karaoz U."/>
            <person name="Brodie E.L."/>
            <person name="Williams K.H."/>
            <person name="Hubbard S.S."/>
            <person name="Banfield J.F."/>
        </authorList>
    </citation>
    <scope>NUCLEOTIDE SEQUENCE [LARGE SCALE GENOMIC DNA]</scope>
</reference>
<dbReference type="AlphaFoldDB" id="A0A1G2QML0"/>
<dbReference type="SUPFAM" id="SSF53098">
    <property type="entry name" value="Ribonuclease H-like"/>
    <property type="match status" value="1"/>
</dbReference>
<dbReference type="InterPro" id="IPR001584">
    <property type="entry name" value="Integrase_cat-core"/>
</dbReference>
<dbReference type="PROSITE" id="PS50994">
    <property type="entry name" value="INTEGRASE"/>
    <property type="match status" value="1"/>
</dbReference>
<evidence type="ECO:0000313" key="2">
    <source>
        <dbReference type="EMBL" id="OHA61914.1"/>
    </source>
</evidence>
<sequence length="299" mass="35128">MANKNQVSAYLPKIRQKWYFLVEKAGKTVKEVCDLYSISPKTYYKWRGKDCGSKAHLPKKEHPDTKIKGEIKVFICEEKLRINYGPKKMKLLVKRRFGLDISTTAIYKLYKKKGLIRRPQKKLLWYTPIKEPVIPRAPGEVIQADAKYIWEDNFRKYQRTFIDIYTGIQFATVTATMTAEDTIKAFELAERYYQFKILGLQTDNGSENRGSFHQYLGQKGIAHYFIPKSSPTWDGAVERAHGVIDQEYYLNPTRPWKTLEEYLEFYNYERIHLGKYLNGMIPVEKLNYYLSTVSPLKVN</sequence>
<name>A0A1G2QML0_9BACT</name>
<dbReference type="InterPro" id="IPR012337">
    <property type="entry name" value="RNaseH-like_sf"/>
</dbReference>
<dbReference type="EMBL" id="MHTM01000028">
    <property type="protein sequence ID" value="OHA61914.1"/>
    <property type="molecule type" value="Genomic_DNA"/>
</dbReference>
<evidence type="ECO:0000259" key="1">
    <source>
        <dbReference type="PROSITE" id="PS50994"/>
    </source>
</evidence>
<feature type="domain" description="Integrase catalytic" evidence="1">
    <location>
        <begin position="134"/>
        <end position="290"/>
    </location>
</feature>
<evidence type="ECO:0000313" key="3">
    <source>
        <dbReference type="Proteomes" id="UP000177140"/>
    </source>
</evidence>
<dbReference type="GO" id="GO:0003676">
    <property type="term" value="F:nucleic acid binding"/>
    <property type="evidence" value="ECO:0007669"/>
    <property type="project" value="InterPro"/>
</dbReference>
<proteinExistence type="predicted"/>